<keyword evidence="1" id="KW-1133">Transmembrane helix</keyword>
<dbReference type="Pfam" id="PF23862">
    <property type="entry name" value="CdsD_C"/>
    <property type="match status" value="1"/>
</dbReference>
<proteinExistence type="predicted"/>
<name>A0A2M7GXQ1_9BACT</name>
<protein>
    <recommendedName>
        <fullName evidence="2">CdsD C-terminal domain-containing protein</fullName>
    </recommendedName>
</protein>
<dbReference type="InterPro" id="IPR056283">
    <property type="entry name" value="CdsD_C"/>
</dbReference>
<gene>
    <name evidence="3" type="ORF">COW28_05450</name>
</gene>
<dbReference type="AlphaFoldDB" id="A0A2M7GXQ1"/>
<reference evidence="4" key="1">
    <citation type="submission" date="2017-09" db="EMBL/GenBank/DDBJ databases">
        <title>Depth-based differentiation of microbial function through sediment-hosted aquifers and enrichment of novel symbionts in the deep terrestrial subsurface.</title>
        <authorList>
            <person name="Probst A.J."/>
            <person name="Ladd B."/>
            <person name="Jarett J.K."/>
            <person name="Geller-Mcgrath D.E."/>
            <person name="Sieber C.M.K."/>
            <person name="Emerson J.B."/>
            <person name="Anantharaman K."/>
            <person name="Thomas B.C."/>
            <person name="Malmstrom R."/>
            <person name="Stieglmeier M."/>
            <person name="Klingl A."/>
            <person name="Woyke T."/>
            <person name="Ryan C.M."/>
            <person name="Banfield J.F."/>
        </authorList>
    </citation>
    <scope>NUCLEOTIDE SEQUENCE [LARGE SCALE GENOMIC DNA]</scope>
</reference>
<evidence type="ECO:0000259" key="2">
    <source>
        <dbReference type="Pfam" id="PF23862"/>
    </source>
</evidence>
<evidence type="ECO:0000256" key="1">
    <source>
        <dbReference type="SAM" id="Phobius"/>
    </source>
</evidence>
<keyword evidence="1" id="KW-0812">Transmembrane</keyword>
<organism evidence="3 4">
    <name type="scientific">bacterium (Candidatus Ratteibacteria) CG15_BIG_FIL_POST_REV_8_21_14_020_41_12</name>
    <dbReference type="NCBI Taxonomy" id="2014291"/>
    <lineage>
        <taxon>Bacteria</taxon>
        <taxon>Candidatus Ratteibacteria</taxon>
    </lineage>
</organism>
<sequence>MTKEQRELIITIGLIFILVIALSTGFKKIKKHPEERKTVKKEISVSKDEKSAEVPEKKQASKEVWEMQLARWNQNWKRDPFLLSAEKEEEKKSILREFSFSLSGIVWKEKKLLALIDDYIVKTGDIIDGYMVLEITENKVVLEKDGKKYQLFLKKK</sequence>
<comment type="caution">
    <text evidence="3">The sequence shown here is derived from an EMBL/GenBank/DDBJ whole genome shotgun (WGS) entry which is preliminary data.</text>
</comment>
<feature type="domain" description="CdsD C-terminal" evidence="2">
    <location>
        <begin position="104"/>
        <end position="150"/>
    </location>
</feature>
<dbReference type="EMBL" id="PFFY01000253">
    <property type="protein sequence ID" value="PIW32670.1"/>
    <property type="molecule type" value="Genomic_DNA"/>
</dbReference>
<keyword evidence="1" id="KW-0472">Membrane</keyword>
<accession>A0A2M7GXQ1</accession>
<evidence type="ECO:0000313" key="4">
    <source>
        <dbReference type="Proteomes" id="UP000230025"/>
    </source>
</evidence>
<feature type="transmembrane region" description="Helical" evidence="1">
    <location>
        <begin position="6"/>
        <end position="26"/>
    </location>
</feature>
<evidence type="ECO:0000313" key="3">
    <source>
        <dbReference type="EMBL" id="PIW32670.1"/>
    </source>
</evidence>
<dbReference type="Proteomes" id="UP000230025">
    <property type="component" value="Unassembled WGS sequence"/>
</dbReference>